<dbReference type="InterPro" id="IPR032465">
    <property type="entry name" value="ACMSD"/>
</dbReference>
<sequence length="295" mass="32084">MSRASCSCNVPNFQISDSRSLCDKFNITAAILSHTAPGSEIEKDLVKAADLARQFNEFCAGVRDQQPKRYGFFASVPSLHNTARCLEEIAYAFDTLHADGVILFTSYTSPASPNKTDAVTHRVSYLGDPAFAPIWTDLNRRRAVVLIHPTYTPNLFPANDALPVTMLDFSHETARTALDLVVSNTLRDYAGECKIILSHGGGTLASVLDRVAVLGKHSGRKSAEQIREEVGWFYFDTALCASAQVDALRRIAGRGRVLSGSDLPNAPVAAVEDFVGDQGEVGEGAARVLFPRFFE</sequence>
<keyword evidence="11" id="KW-1185">Reference proteome</keyword>
<dbReference type="InterPro" id="IPR006680">
    <property type="entry name" value="Amidohydro-rel"/>
</dbReference>
<accession>A0A9W9BW36</accession>
<evidence type="ECO:0000256" key="2">
    <source>
        <dbReference type="ARBA" id="ARBA00022723"/>
    </source>
</evidence>
<feature type="domain" description="Amidohydrolase-related" evidence="9">
    <location>
        <begin position="44"/>
        <end position="270"/>
    </location>
</feature>
<evidence type="ECO:0000256" key="3">
    <source>
        <dbReference type="ARBA" id="ARBA00022793"/>
    </source>
</evidence>
<evidence type="ECO:0000256" key="5">
    <source>
        <dbReference type="ARBA" id="ARBA00023239"/>
    </source>
</evidence>
<evidence type="ECO:0000256" key="7">
    <source>
        <dbReference type="ARBA" id="ARBA00038889"/>
    </source>
</evidence>
<evidence type="ECO:0000313" key="10">
    <source>
        <dbReference type="EMBL" id="KAJ4330893.1"/>
    </source>
</evidence>
<keyword evidence="2" id="KW-0479">Metal-binding</keyword>
<dbReference type="Pfam" id="PF04909">
    <property type="entry name" value="Amidohydro_2"/>
    <property type="match status" value="1"/>
</dbReference>
<dbReference type="GO" id="GO:0046872">
    <property type="term" value="F:metal ion binding"/>
    <property type="evidence" value="ECO:0007669"/>
    <property type="project" value="UniProtKB-KW"/>
</dbReference>
<dbReference type="InterPro" id="IPR032466">
    <property type="entry name" value="Metal_Hydrolase"/>
</dbReference>
<evidence type="ECO:0000256" key="8">
    <source>
        <dbReference type="RuleBase" id="RU366045"/>
    </source>
</evidence>
<dbReference type="GO" id="GO:0005829">
    <property type="term" value="C:cytosol"/>
    <property type="evidence" value="ECO:0007669"/>
    <property type="project" value="TreeGrafter"/>
</dbReference>
<comment type="caution">
    <text evidence="10">The sequence shown here is derived from an EMBL/GenBank/DDBJ whole genome shotgun (WGS) entry which is preliminary data.</text>
</comment>
<keyword evidence="3 8" id="KW-0210">Decarboxylase</keyword>
<dbReference type="SUPFAM" id="SSF51556">
    <property type="entry name" value="Metallo-dependent hydrolases"/>
    <property type="match status" value="1"/>
</dbReference>
<evidence type="ECO:0000313" key="11">
    <source>
        <dbReference type="Proteomes" id="UP001140562"/>
    </source>
</evidence>
<evidence type="ECO:0000256" key="1">
    <source>
        <dbReference type="ARBA" id="ARBA00005871"/>
    </source>
</evidence>
<dbReference type="PANTHER" id="PTHR21240:SF29">
    <property type="entry name" value="AMIDOHYDROLASE-RELATED DOMAIN-CONTAINING PROTEIN"/>
    <property type="match status" value="1"/>
</dbReference>
<comment type="catalytic activity">
    <reaction evidence="6">
        <text>6-methylsalicylate + H(+) = 3-methylphenol + CO2</text>
        <dbReference type="Rhea" id="RHEA:23112"/>
        <dbReference type="ChEBI" id="CHEBI:15378"/>
        <dbReference type="ChEBI" id="CHEBI:16526"/>
        <dbReference type="ChEBI" id="CHEBI:17231"/>
        <dbReference type="ChEBI" id="CHEBI:36658"/>
        <dbReference type="EC" id="4.1.1.52"/>
    </reaction>
    <physiologicalReaction direction="left-to-right" evidence="6">
        <dbReference type="Rhea" id="RHEA:23113"/>
    </physiologicalReaction>
</comment>
<dbReference type="AlphaFoldDB" id="A0A9W9BW36"/>
<dbReference type="EMBL" id="JAPEUV010000172">
    <property type="protein sequence ID" value="KAJ4330893.1"/>
    <property type="molecule type" value="Genomic_DNA"/>
</dbReference>
<dbReference type="GO" id="GO:0019748">
    <property type="term" value="P:secondary metabolic process"/>
    <property type="evidence" value="ECO:0007669"/>
    <property type="project" value="TreeGrafter"/>
</dbReference>
<keyword evidence="5 8" id="KW-0456">Lyase</keyword>
<evidence type="ECO:0000256" key="6">
    <source>
        <dbReference type="ARBA" id="ARBA00036832"/>
    </source>
</evidence>
<evidence type="ECO:0000259" key="9">
    <source>
        <dbReference type="Pfam" id="PF04909"/>
    </source>
</evidence>
<dbReference type="PANTHER" id="PTHR21240">
    <property type="entry name" value="2-AMINO-3-CARBOXYLMUCONATE-6-SEMIALDEHYDE DECARBOXYLASE"/>
    <property type="match status" value="1"/>
</dbReference>
<evidence type="ECO:0000256" key="4">
    <source>
        <dbReference type="ARBA" id="ARBA00022833"/>
    </source>
</evidence>
<dbReference type="OrthoDB" id="2832284at2759"/>
<organism evidence="10 11">
    <name type="scientific">Didymella glomerata</name>
    <dbReference type="NCBI Taxonomy" id="749621"/>
    <lineage>
        <taxon>Eukaryota</taxon>
        <taxon>Fungi</taxon>
        <taxon>Dikarya</taxon>
        <taxon>Ascomycota</taxon>
        <taxon>Pezizomycotina</taxon>
        <taxon>Dothideomycetes</taxon>
        <taxon>Pleosporomycetidae</taxon>
        <taxon>Pleosporales</taxon>
        <taxon>Pleosporineae</taxon>
        <taxon>Didymellaceae</taxon>
        <taxon>Didymella</taxon>
    </lineage>
</organism>
<protein>
    <recommendedName>
        <fullName evidence="7">6-methylsalicylate decarboxylase</fullName>
        <ecNumber evidence="7">4.1.1.52</ecNumber>
    </recommendedName>
</protein>
<dbReference type="GO" id="GO:0016787">
    <property type="term" value="F:hydrolase activity"/>
    <property type="evidence" value="ECO:0007669"/>
    <property type="project" value="InterPro"/>
</dbReference>
<dbReference type="EC" id="4.1.1.52" evidence="7"/>
<name>A0A9W9BW36_9PLEO</name>
<dbReference type="GO" id="GO:0047596">
    <property type="term" value="F:6-methylsalicylate decarboxylase activity"/>
    <property type="evidence" value="ECO:0007669"/>
    <property type="project" value="UniProtKB-EC"/>
</dbReference>
<dbReference type="Proteomes" id="UP001140562">
    <property type="component" value="Unassembled WGS sequence"/>
</dbReference>
<dbReference type="Gene3D" id="3.20.20.140">
    <property type="entry name" value="Metal-dependent hydrolases"/>
    <property type="match status" value="1"/>
</dbReference>
<proteinExistence type="inferred from homology"/>
<gene>
    <name evidence="10" type="ORF">N0V87_009602</name>
</gene>
<reference evidence="10" key="1">
    <citation type="submission" date="2022-10" db="EMBL/GenBank/DDBJ databases">
        <title>Tapping the CABI collections for fungal endophytes: first genome assemblies for Collariella, Neodidymelliopsis, Ascochyta clinopodiicola, Didymella pomorum, Didymosphaeria variabile, Neocosmospora piperis and Neocucurbitaria cava.</title>
        <authorList>
            <person name="Hill R."/>
        </authorList>
    </citation>
    <scope>NUCLEOTIDE SEQUENCE</scope>
    <source>
        <strain evidence="10">IMI 360193</strain>
    </source>
</reference>
<keyword evidence="4" id="KW-0862">Zinc</keyword>
<comment type="similarity">
    <text evidence="1">Belongs to the metallo-dependent hydrolases superfamily. ACMSD family.</text>
</comment>